<protein>
    <submittedName>
        <fullName evidence="1">Uncharacterized protein</fullName>
    </submittedName>
</protein>
<proteinExistence type="predicted"/>
<organism evidence="1 2">
    <name type="scientific">Zymoseptoria tritici ST99CH_1E4</name>
    <dbReference type="NCBI Taxonomy" id="1276532"/>
    <lineage>
        <taxon>Eukaryota</taxon>
        <taxon>Fungi</taxon>
        <taxon>Dikarya</taxon>
        <taxon>Ascomycota</taxon>
        <taxon>Pezizomycotina</taxon>
        <taxon>Dothideomycetes</taxon>
        <taxon>Dothideomycetidae</taxon>
        <taxon>Mycosphaerellales</taxon>
        <taxon>Mycosphaerellaceae</taxon>
        <taxon>Zymoseptoria</taxon>
    </lineage>
</organism>
<evidence type="ECO:0000313" key="1">
    <source>
        <dbReference type="EMBL" id="SMR55729.1"/>
    </source>
</evidence>
<evidence type="ECO:0000313" key="2">
    <source>
        <dbReference type="Proteomes" id="UP000245764"/>
    </source>
</evidence>
<accession>A0A2H1GQ84</accession>
<sequence>MDSSSVQPTMASPNEEQSTARLLQLVKSLPVELQTQIADDTMPQTINIVIDTRRYSQKMRCTEALEIEVVRALIETLPELASSITKPSNIKLPATTHKICIRFEELTKVEKIKTNIDFALARYARVDIAIPFGCSVRGQHCKIVDLDCTFDRTSFGGWKFRTAMLPARPPHDDPFGLPVMVNFTKAFGSPFVNNVDTWAFWMLRDHVEWLLREGDVYQAYTAFHGAGCKLLTLEVAARFRDVDLKLEKDMASLFVCFVCLFVLFTSCRSL</sequence>
<name>A0A2H1GQ84_ZYMTR</name>
<reference evidence="2" key="1">
    <citation type="submission" date="2017-05" db="EMBL/GenBank/DDBJ databases">
        <authorList>
            <person name="Song R."/>
            <person name="Chenine A.L."/>
            <person name="Ruprecht R.M."/>
        </authorList>
    </citation>
    <scope>NUCLEOTIDE SEQUENCE [LARGE SCALE GENOMIC DNA]</scope>
</reference>
<dbReference type="EMBL" id="LT854259">
    <property type="protein sequence ID" value="SMR55729.1"/>
    <property type="molecule type" value="Genomic_DNA"/>
</dbReference>
<dbReference type="Proteomes" id="UP000245764">
    <property type="component" value="Chromosome 7"/>
</dbReference>
<gene>
    <name evidence="1" type="ORF">ZT1E4_G8077</name>
</gene>
<dbReference type="AlphaFoldDB" id="A0A2H1GQ84"/>